<dbReference type="PRINTS" id="PR00732">
    <property type="entry name" value="GLHYDRLASE4"/>
</dbReference>
<organism evidence="9 10">
    <name type="scientific">Mobilicoccus caccae</name>
    <dbReference type="NCBI Taxonomy" id="1859295"/>
    <lineage>
        <taxon>Bacteria</taxon>
        <taxon>Bacillati</taxon>
        <taxon>Actinomycetota</taxon>
        <taxon>Actinomycetes</taxon>
        <taxon>Micrococcales</taxon>
        <taxon>Dermatophilaceae</taxon>
        <taxon>Mobilicoccus</taxon>
    </lineage>
</organism>
<comment type="similarity">
    <text evidence="1 7">Belongs to the glycosyl hydrolase 4 family.</text>
</comment>
<dbReference type="Pfam" id="PF11975">
    <property type="entry name" value="Glyco_hydro_4C"/>
    <property type="match status" value="1"/>
</dbReference>
<dbReference type="InterPro" id="IPR036291">
    <property type="entry name" value="NAD(P)-bd_dom_sf"/>
</dbReference>
<evidence type="ECO:0000313" key="10">
    <source>
        <dbReference type="Proteomes" id="UP001157126"/>
    </source>
</evidence>
<evidence type="ECO:0000259" key="8">
    <source>
        <dbReference type="Pfam" id="PF11975"/>
    </source>
</evidence>
<evidence type="ECO:0000256" key="6">
    <source>
        <dbReference type="ARBA" id="ARBA00023295"/>
    </source>
</evidence>
<keyword evidence="6 7" id="KW-0326">Glycosidase</keyword>
<dbReference type="InterPro" id="IPR001088">
    <property type="entry name" value="Glyco_hydro_4"/>
</dbReference>
<dbReference type="SUPFAM" id="SSF56327">
    <property type="entry name" value="LDH C-terminal domain-like"/>
    <property type="match status" value="1"/>
</dbReference>
<protein>
    <submittedName>
        <fullName evidence="9">6-phospho-beta-glucosidase</fullName>
    </submittedName>
</protein>
<evidence type="ECO:0000256" key="7">
    <source>
        <dbReference type="RuleBase" id="RU361152"/>
    </source>
</evidence>
<proteinExistence type="inferred from homology"/>
<feature type="domain" description="Glycosyl hydrolase family 4 C-terminal" evidence="8">
    <location>
        <begin position="196"/>
        <end position="426"/>
    </location>
</feature>
<dbReference type="CDD" id="cd05296">
    <property type="entry name" value="GH4_P_beta_glucosidase"/>
    <property type="match status" value="1"/>
</dbReference>
<keyword evidence="4 7" id="KW-0520">NAD</keyword>
<comment type="caution">
    <text evidence="9">The sequence shown here is derived from an EMBL/GenBank/DDBJ whole genome shotgun (WGS) entry which is preliminary data.</text>
</comment>
<evidence type="ECO:0000256" key="3">
    <source>
        <dbReference type="ARBA" id="ARBA00022801"/>
    </source>
</evidence>
<dbReference type="SUPFAM" id="SSF51735">
    <property type="entry name" value="NAD(P)-binding Rossmann-fold domains"/>
    <property type="match status" value="1"/>
</dbReference>
<comment type="cofactor">
    <cofactor evidence="7">
        <name>NAD(+)</name>
        <dbReference type="ChEBI" id="CHEBI:57540"/>
    </cofactor>
    <text evidence="7">Binds 1 NAD(+) per subunit.</text>
</comment>
<dbReference type="InterPro" id="IPR022616">
    <property type="entry name" value="Glyco_hydro_4_C"/>
</dbReference>
<keyword evidence="5" id="KW-0464">Manganese</keyword>
<evidence type="ECO:0000256" key="2">
    <source>
        <dbReference type="ARBA" id="ARBA00022723"/>
    </source>
</evidence>
<keyword evidence="2" id="KW-0479">Metal-binding</keyword>
<dbReference type="PANTHER" id="PTHR32092">
    <property type="entry name" value="6-PHOSPHO-BETA-GLUCOSIDASE-RELATED"/>
    <property type="match status" value="1"/>
</dbReference>
<evidence type="ECO:0000256" key="5">
    <source>
        <dbReference type="ARBA" id="ARBA00023211"/>
    </source>
</evidence>
<dbReference type="PANTHER" id="PTHR32092:SF5">
    <property type="entry name" value="6-PHOSPHO-BETA-GLUCOSIDASE"/>
    <property type="match status" value="1"/>
</dbReference>
<dbReference type="Pfam" id="PF02056">
    <property type="entry name" value="Glyco_hydro_4"/>
    <property type="match status" value="1"/>
</dbReference>
<dbReference type="EMBL" id="BSUO01000001">
    <property type="protein sequence ID" value="GMA38183.1"/>
    <property type="molecule type" value="Genomic_DNA"/>
</dbReference>
<evidence type="ECO:0000313" key="9">
    <source>
        <dbReference type="EMBL" id="GMA38183.1"/>
    </source>
</evidence>
<evidence type="ECO:0000256" key="1">
    <source>
        <dbReference type="ARBA" id="ARBA00010141"/>
    </source>
</evidence>
<dbReference type="InterPro" id="IPR015955">
    <property type="entry name" value="Lactate_DH/Glyco_Ohase_4_C"/>
</dbReference>
<keyword evidence="3 7" id="KW-0378">Hydrolase</keyword>
<accession>A0ABQ6IJT1</accession>
<dbReference type="Proteomes" id="UP001157126">
    <property type="component" value="Unassembled WGS sequence"/>
</dbReference>
<name>A0ABQ6IJT1_9MICO</name>
<reference evidence="10" key="1">
    <citation type="journal article" date="2019" name="Int. J. Syst. Evol. Microbiol.">
        <title>The Global Catalogue of Microorganisms (GCM) 10K type strain sequencing project: providing services to taxonomists for standard genome sequencing and annotation.</title>
        <authorList>
            <consortium name="The Broad Institute Genomics Platform"/>
            <consortium name="The Broad Institute Genome Sequencing Center for Infectious Disease"/>
            <person name="Wu L."/>
            <person name="Ma J."/>
        </authorList>
    </citation>
    <scope>NUCLEOTIDE SEQUENCE [LARGE SCALE GENOMIC DNA]</scope>
    <source>
        <strain evidence="10">NBRC 113072</strain>
    </source>
</reference>
<sequence length="452" mass="48364">MIGMKLALLGGGGFRVPLVYGALLSDVHDRRVDEIALHDVDPGRLAAISHVLTQMAAQSPREVEPPRVVTTTDLDVALTGADFVFSAIRVGGLAGRTCDERVALDLGLLGQETTGPGGLAYGLRTVPVAREIARRVAAVAPGAFVIDFTNPAGLITQAMNAEIPGRVVGICDSPIALIRRVARALEVDPARVSADYVGLNHLGWLRGMRVDGVDLLPDLLARPDLVESFEEGKLFGAEWLQTIGAVPNEYLYYYDFTREAIASIRGGAQTRGEFLLDQQTDFYRAVEADPDSALATWRAAREHRDATYMKEAREEGEERDALDVAGGGYEGVALALMAAIARGERSTMILDVPGGTAVPGLPADAVVEVPCLVDASGVSPLATRPLTGRMLGLVQQVKYVETLVIEAALERDPRLAVEAFASHPLVDSVTTARALFDGYCARIPELGSLFRR</sequence>
<evidence type="ECO:0000256" key="4">
    <source>
        <dbReference type="ARBA" id="ARBA00023027"/>
    </source>
</evidence>
<dbReference type="Gene3D" id="3.40.50.720">
    <property type="entry name" value="NAD(P)-binding Rossmann-like Domain"/>
    <property type="match status" value="1"/>
</dbReference>
<dbReference type="Gene3D" id="3.90.110.10">
    <property type="entry name" value="Lactate dehydrogenase/glycoside hydrolase, family 4, C-terminal"/>
    <property type="match status" value="1"/>
</dbReference>
<keyword evidence="10" id="KW-1185">Reference proteome</keyword>
<gene>
    <name evidence="9" type="ORF">GCM10025883_02280</name>
</gene>